<dbReference type="PANTHER" id="PTHR32295:SF6">
    <property type="entry name" value="PROTEIN IQ-DOMAIN 18"/>
    <property type="match status" value="1"/>
</dbReference>
<evidence type="ECO:0000256" key="3">
    <source>
        <dbReference type="ARBA" id="ARBA00045534"/>
    </source>
</evidence>
<dbReference type="PROSITE" id="PS50096">
    <property type="entry name" value="IQ"/>
    <property type="match status" value="3"/>
</dbReference>
<dbReference type="SMART" id="SM00015">
    <property type="entry name" value="IQ"/>
    <property type="match status" value="3"/>
</dbReference>
<dbReference type="PANTHER" id="PTHR32295">
    <property type="entry name" value="IQ-DOMAIN 5-RELATED"/>
    <property type="match status" value="1"/>
</dbReference>
<evidence type="ECO:0000256" key="4">
    <source>
        <dbReference type="SAM" id="MobiDB-lite"/>
    </source>
</evidence>
<dbReference type="Pfam" id="PF00612">
    <property type="entry name" value="IQ"/>
    <property type="match status" value="3"/>
</dbReference>
<feature type="compositionally biased region" description="Basic and acidic residues" evidence="4">
    <location>
        <begin position="418"/>
        <end position="435"/>
    </location>
</feature>
<keyword evidence="1" id="KW-0112">Calmodulin-binding</keyword>
<evidence type="ECO:0000256" key="1">
    <source>
        <dbReference type="ARBA" id="ARBA00022860"/>
    </source>
</evidence>
<feature type="compositionally biased region" description="Basic residues" evidence="4">
    <location>
        <begin position="436"/>
        <end position="446"/>
    </location>
</feature>
<feature type="region of interest" description="Disordered" evidence="4">
    <location>
        <begin position="1"/>
        <end position="49"/>
    </location>
</feature>
<protein>
    <submittedName>
        <fullName evidence="5">Myosin-1-like</fullName>
    </submittedName>
</protein>
<organism evidence="5 6">
    <name type="scientific">Salvia divinorum</name>
    <name type="common">Maria pastora</name>
    <name type="synonym">Diviner's sage</name>
    <dbReference type="NCBI Taxonomy" id="28513"/>
    <lineage>
        <taxon>Eukaryota</taxon>
        <taxon>Viridiplantae</taxon>
        <taxon>Streptophyta</taxon>
        <taxon>Embryophyta</taxon>
        <taxon>Tracheophyta</taxon>
        <taxon>Spermatophyta</taxon>
        <taxon>Magnoliopsida</taxon>
        <taxon>eudicotyledons</taxon>
        <taxon>Gunneridae</taxon>
        <taxon>Pentapetalae</taxon>
        <taxon>asterids</taxon>
        <taxon>lamiids</taxon>
        <taxon>Lamiales</taxon>
        <taxon>Lamiaceae</taxon>
        <taxon>Nepetoideae</taxon>
        <taxon>Mentheae</taxon>
        <taxon>Salviinae</taxon>
        <taxon>Salvia</taxon>
        <taxon>Salvia subgen. Calosphace</taxon>
    </lineage>
</organism>
<dbReference type="InterPro" id="IPR000048">
    <property type="entry name" value="IQ_motif_EF-hand-BS"/>
</dbReference>
<comment type="function">
    <text evidence="3">May be involved in cooperative interactions with calmodulins or calmodulin-like proteins. Recruits calmodulin proteins to microtubules, thus being a potential scaffold in cellular signaling and trafficking. May associate with nucleic acids and regulate gene expression at the transcriptional or post-transcriptional level.</text>
</comment>
<proteinExistence type="inferred from homology"/>
<dbReference type="InterPro" id="IPR027417">
    <property type="entry name" value="P-loop_NTPase"/>
</dbReference>
<feature type="compositionally biased region" description="Basic and acidic residues" evidence="4">
    <location>
        <begin position="311"/>
        <end position="326"/>
    </location>
</feature>
<dbReference type="Proteomes" id="UP001567538">
    <property type="component" value="Unassembled WGS sequence"/>
</dbReference>
<reference evidence="5 6" key="1">
    <citation type="submission" date="2024-06" db="EMBL/GenBank/DDBJ databases">
        <title>A chromosome level genome sequence of Diviner's sage (Salvia divinorum).</title>
        <authorList>
            <person name="Ford S.A."/>
            <person name="Ro D.-K."/>
            <person name="Ness R.W."/>
            <person name="Phillips M.A."/>
        </authorList>
    </citation>
    <scope>NUCLEOTIDE SEQUENCE [LARGE SCALE GENOMIC DNA]</scope>
    <source>
        <strain evidence="5">SAF-2024a</strain>
        <tissue evidence="5">Leaf</tissue>
    </source>
</reference>
<dbReference type="AlphaFoldDB" id="A0ABD1G0X2"/>
<dbReference type="SUPFAM" id="SSF52540">
    <property type="entry name" value="P-loop containing nucleoside triphosphate hydrolases"/>
    <property type="match status" value="1"/>
</dbReference>
<keyword evidence="6" id="KW-1185">Reference proteome</keyword>
<evidence type="ECO:0000256" key="2">
    <source>
        <dbReference type="ARBA" id="ARBA00024341"/>
    </source>
</evidence>
<gene>
    <name evidence="5" type="ORF">AAHA92_30244</name>
</gene>
<accession>A0ABD1G0X2</accession>
<feature type="region of interest" description="Disordered" evidence="4">
    <location>
        <begin position="418"/>
        <end position="446"/>
    </location>
</feature>
<comment type="caution">
    <text evidence="5">The sequence shown here is derived from an EMBL/GenBank/DDBJ whole genome shotgun (WGS) entry which is preliminary data.</text>
</comment>
<feature type="region of interest" description="Disordered" evidence="4">
    <location>
        <begin position="279"/>
        <end position="339"/>
    </location>
</feature>
<comment type="similarity">
    <text evidence="2">Belongs to the IQD family.</text>
</comment>
<evidence type="ECO:0000313" key="5">
    <source>
        <dbReference type="EMBL" id="KAL1537760.1"/>
    </source>
</evidence>
<name>A0ABD1G0X2_SALDI</name>
<dbReference type="EMBL" id="JBEAFC010000011">
    <property type="protein sequence ID" value="KAL1537760.1"/>
    <property type="molecule type" value="Genomic_DNA"/>
</dbReference>
<dbReference type="Gene3D" id="1.20.5.190">
    <property type="match status" value="1"/>
</dbReference>
<sequence>MSSSATPGSLEEMLDSLGRRNTQKAKDAPPALPARPTSRTRLPSNRRAALPEIVEAVMELSRGGNEGGSKGSRWKSAGAKTVRQVRQGESTCLAVGAAAASDEEKLAGPPPESSFGESEQDTECFIDQIGAVEIQKCFRCHLARRNFHKLKGGSITLQSYVRGEIARREYVALLKKQVDSQKLDEAVVQLQSVIRGWVIRRQFINSRELEELNTNEESEMMVSKMQQEVQTELSLSFTELQKRLVIAERDLAKKERENAELREQLQQYEAKLLEYESKMRSTEETRNNQVASSQMSLVAARKRTSSQKSSTKSEKSSDVESPRFYDCEDASPMNSSAGSLVKFSSKSTTASTCGDKGGLELAVPLANELEQKKHKFDDEAQAIIKLKSLNTPWLSPRDELHNLKNRLSAWKTGFKGRVKDENTKSQKSGEADGNKARRKWTSLKLK</sequence>
<feature type="region of interest" description="Disordered" evidence="4">
    <location>
        <begin position="60"/>
        <end position="79"/>
    </location>
</feature>
<feature type="compositionally biased region" description="Polar residues" evidence="4">
    <location>
        <begin position="287"/>
        <end position="296"/>
    </location>
</feature>
<evidence type="ECO:0000313" key="6">
    <source>
        <dbReference type="Proteomes" id="UP001567538"/>
    </source>
</evidence>
<dbReference type="GO" id="GO:0005516">
    <property type="term" value="F:calmodulin binding"/>
    <property type="evidence" value="ECO:0007669"/>
    <property type="project" value="UniProtKB-KW"/>
</dbReference>